<evidence type="ECO:0000313" key="7">
    <source>
        <dbReference type="Proteomes" id="UP000475582"/>
    </source>
</evidence>
<feature type="domain" description="HTH tetR-type" evidence="5">
    <location>
        <begin position="13"/>
        <end position="73"/>
    </location>
</feature>
<dbReference type="PANTHER" id="PTHR30055">
    <property type="entry name" value="HTH-TYPE TRANSCRIPTIONAL REGULATOR RUTR"/>
    <property type="match status" value="1"/>
</dbReference>
<dbReference type="InterPro" id="IPR009057">
    <property type="entry name" value="Homeodomain-like_sf"/>
</dbReference>
<evidence type="ECO:0000259" key="5">
    <source>
        <dbReference type="PROSITE" id="PS50977"/>
    </source>
</evidence>
<name>A0A6L6PGY7_9BURK</name>
<evidence type="ECO:0000256" key="4">
    <source>
        <dbReference type="PROSITE-ProRule" id="PRU00335"/>
    </source>
</evidence>
<gene>
    <name evidence="6" type="ORF">GM676_11805</name>
</gene>
<dbReference type="Pfam" id="PF00440">
    <property type="entry name" value="TetR_N"/>
    <property type="match status" value="1"/>
</dbReference>
<accession>A0A6L6PGY7</accession>
<evidence type="ECO:0000313" key="6">
    <source>
        <dbReference type="EMBL" id="MTV38262.1"/>
    </source>
</evidence>
<feature type="DNA-binding region" description="H-T-H motif" evidence="4">
    <location>
        <begin position="36"/>
        <end position="55"/>
    </location>
</feature>
<sequence>MNRQRGRPAPGSGVSRDEILDAALALLDEGGGQGLTMRALGRRLGVTAMSFYRHVGDHTGLLRALSDRVYATVLEQPAGEQDALAEMRGLLTRYHHAVASHPQLTLAIFATPEAFASVTRHITDRLTALLASVTDQPLLWRDILVDHAHGAGLAQGQTMTAQYQQALDCLLARLAAK</sequence>
<dbReference type="GO" id="GO:0003700">
    <property type="term" value="F:DNA-binding transcription factor activity"/>
    <property type="evidence" value="ECO:0007669"/>
    <property type="project" value="TreeGrafter"/>
</dbReference>
<dbReference type="Gene3D" id="1.10.357.10">
    <property type="entry name" value="Tetracycline Repressor, domain 2"/>
    <property type="match status" value="1"/>
</dbReference>
<dbReference type="Proteomes" id="UP000475582">
    <property type="component" value="Unassembled WGS sequence"/>
</dbReference>
<dbReference type="AlphaFoldDB" id="A0A6L6PGY7"/>
<keyword evidence="1" id="KW-0805">Transcription regulation</keyword>
<organism evidence="6 7">
    <name type="scientific">Duganella radicis</name>
    <dbReference type="NCBI Taxonomy" id="551988"/>
    <lineage>
        <taxon>Bacteria</taxon>
        <taxon>Pseudomonadati</taxon>
        <taxon>Pseudomonadota</taxon>
        <taxon>Betaproteobacteria</taxon>
        <taxon>Burkholderiales</taxon>
        <taxon>Oxalobacteraceae</taxon>
        <taxon>Telluria group</taxon>
        <taxon>Duganella</taxon>
    </lineage>
</organism>
<dbReference type="RefSeq" id="WP_371866205.1">
    <property type="nucleotide sequence ID" value="NZ_WNKY01000010.1"/>
</dbReference>
<dbReference type="GO" id="GO:0000976">
    <property type="term" value="F:transcription cis-regulatory region binding"/>
    <property type="evidence" value="ECO:0007669"/>
    <property type="project" value="TreeGrafter"/>
</dbReference>
<evidence type="ECO:0000256" key="1">
    <source>
        <dbReference type="ARBA" id="ARBA00023015"/>
    </source>
</evidence>
<dbReference type="PROSITE" id="PS50977">
    <property type="entry name" value="HTH_TETR_2"/>
    <property type="match status" value="1"/>
</dbReference>
<evidence type="ECO:0000256" key="3">
    <source>
        <dbReference type="ARBA" id="ARBA00023163"/>
    </source>
</evidence>
<protein>
    <submittedName>
        <fullName evidence="6">TetR family transcriptional regulator</fullName>
    </submittedName>
</protein>
<keyword evidence="7" id="KW-1185">Reference proteome</keyword>
<proteinExistence type="predicted"/>
<dbReference type="PANTHER" id="PTHR30055:SF151">
    <property type="entry name" value="TRANSCRIPTIONAL REGULATORY PROTEIN"/>
    <property type="match status" value="1"/>
</dbReference>
<dbReference type="InterPro" id="IPR050109">
    <property type="entry name" value="HTH-type_TetR-like_transc_reg"/>
</dbReference>
<dbReference type="SUPFAM" id="SSF46689">
    <property type="entry name" value="Homeodomain-like"/>
    <property type="match status" value="1"/>
</dbReference>
<keyword evidence="2 4" id="KW-0238">DNA-binding</keyword>
<comment type="caution">
    <text evidence="6">The sequence shown here is derived from an EMBL/GenBank/DDBJ whole genome shotgun (WGS) entry which is preliminary data.</text>
</comment>
<dbReference type="InterPro" id="IPR001647">
    <property type="entry name" value="HTH_TetR"/>
</dbReference>
<reference evidence="6 7" key="1">
    <citation type="submission" date="2019-11" db="EMBL/GenBank/DDBJ databases">
        <title>Type strains purchased from KCTC, JCM and DSMZ.</title>
        <authorList>
            <person name="Lu H."/>
        </authorList>
    </citation>
    <scope>NUCLEOTIDE SEQUENCE [LARGE SCALE GENOMIC DNA]</scope>
    <source>
        <strain evidence="6 7">KCTC 22382</strain>
    </source>
</reference>
<evidence type="ECO:0000256" key="2">
    <source>
        <dbReference type="ARBA" id="ARBA00023125"/>
    </source>
</evidence>
<keyword evidence="3" id="KW-0804">Transcription</keyword>
<dbReference type="EMBL" id="WNKY01000010">
    <property type="protein sequence ID" value="MTV38262.1"/>
    <property type="molecule type" value="Genomic_DNA"/>
</dbReference>